<dbReference type="Gene3D" id="2.60.40.10">
    <property type="entry name" value="Immunoglobulins"/>
    <property type="match status" value="2"/>
</dbReference>
<dbReference type="GeneID" id="108707295"/>
<dbReference type="Xenbase" id="XB-GENE-17346842">
    <property type="gene designation" value="emb.S"/>
</dbReference>
<feature type="domain" description="Ig-like" evidence="5">
    <location>
        <begin position="24"/>
        <end position="141"/>
    </location>
</feature>
<keyword evidence="3" id="KW-0472">Membrane</keyword>
<dbReference type="SMART" id="SM00409">
    <property type="entry name" value="IG"/>
    <property type="match status" value="2"/>
</dbReference>
<name>A0A1L8HRN2_XENLA</name>
<feature type="signal peptide" evidence="4">
    <location>
        <begin position="1"/>
        <end position="20"/>
    </location>
</feature>
<accession>A0A1L8HRN2</accession>
<evidence type="ECO:0000313" key="9">
    <source>
        <dbReference type="Xenbase" id="XB-GENE-17346842"/>
    </source>
</evidence>
<evidence type="ECO:0000256" key="3">
    <source>
        <dbReference type="SAM" id="Phobius"/>
    </source>
</evidence>
<proteinExistence type="predicted"/>
<dbReference type="CDD" id="cd00096">
    <property type="entry name" value="Ig"/>
    <property type="match status" value="1"/>
</dbReference>
<dbReference type="PANTHER" id="PTHR10075">
    <property type="entry name" value="BASIGIN RELATED"/>
    <property type="match status" value="1"/>
</dbReference>
<evidence type="ECO:0000256" key="2">
    <source>
        <dbReference type="SAM" id="MobiDB-lite"/>
    </source>
</evidence>
<dbReference type="Proteomes" id="UP000186698">
    <property type="component" value="Chromosome 1S"/>
</dbReference>
<dbReference type="RefSeq" id="XP_018099985.1">
    <property type="nucleotide sequence ID" value="XM_018244496.2"/>
</dbReference>
<dbReference type="PaxDb" id="8355-A0A1L8HRN2"/>
<dbReference type="AlphaFoldDB" id="A0A1L8HRN2"/>
<keyword evidence="3" id="KW-1133">Transmembrane helix</keyword>
<reference evidence="7" key="1">
    <citation type="submission" date="2022-04" db="UniProtKB">
        <authorList>
            <consortium name="RefSeq"/>
        </authorList>
    </citation>
    <scope>IDENTIFICATION</scope>
    <source>
        <strain evidence="7 8">J_2021</strain>
        <tissue evidence="7 8">Erythrocytes</tissue>
    </source>
</reference>
<protein>
    <submittedName>
        <fullName evidence="7">Embigin</fullName>
    </submittedName>
</protein>
<organism evidence="7">
    <name type="scientific">Xenopus laevis</name>
    <name type="common">African clawed frog</name>
    <dbReference type="NCBI Taxonomy" id="8355"/>
    <lineage>
        <taxon>Eukaryota</taxon>
        <taxon>Metazoa</taxon>
        <taxon>Chordata</taxon>
        <taxon>Craniata</taxon>
        <taxon>Vertebrata</taxon>
        <taxon>Euteleostomi</taxon>
        <taxon>Amphibia</taxon>
        <taxon>Batrachia</taxon>
        <taxon>Anura</taxon>
        <taxon>Pipoidea</taxon>
        <taxon>Pipidae</taxon>
        <taxon>Xenopodinae</taxon>
        <taxon>Xenopus</taxon>
        <taxon>Xenopus</taxon>
    </lineage>
</organism>
<keyword evidence="6" id="KW-1185">Reference proteome</keyword>
<dbReference type="FunFam" id="2.60.40.10:FF:001012">
    <property type="entry name" value="Embigin"/>
    <property type="match status" value="1"/>
</dbReference>
<dbReference type="RefSeq" id="XP_041436511.1">
    <property type="nucleotide sequence ID" value="XM_041580577.1"/>
</dbReference>
<feature type="domain" description="Ig-like" evidence="5">
    <location>
        <begin position="143"/>
        <end position="239"/>
    </location>
</feature>
<dbReference type="GO" id="GO:0070593">
    <property type="term" value="P:dendrite self-avoidance"/>
    <property type="evidence" value="ECO:0007669"/>
    <property type="project" value="TreeGrafter"/>
</dbReference>
<evidence type="ECO:0000313" key="6">
    <source>
        <dbReference type="Proteomes" id="UP000186698"/>
    </source>
</evidence>
<dbReference type="InterPro" id="IPR013783">
    <property type="entry name" value="Ig-like_fold"/>
</dbReference>
<dbReference type="OMA" id="KGSYWCH"/>
<dbReference type="GO" id="GO:0007156">
    <property type="term" value="P:homophilic cell adhesion via plasma membrane adhesion molecules"/>
    <property type="evidence" value="ECO:0007669"/>
    <property type="project" value="TreeGrafter"/>
</dbReference>
<dbReference type="InterPro" id="IPR003599">
    <property type="entry name" value="Ig_sub"/>
</dbReference>
<dbReference type="AGR" id="Xenbase:XB-GENE-17346842"/>
<dbReference type="KEGG" id="xla:108707295"/>
<dbReference type="InterPro" id="IPR036179">
    <property type="entry name" value="Ig-like_dom_sf"/>
</dbReference>
<feature type="compositionally biased region" description="Polar residues" evidence="2">
    <location>
        <begin position="278"/>
        <end position="287"/>
    </location>
</feature>
<dbReference type="GO" id="GO:0098632">
    <property type="term" value="F:cell-cell adhesion mediator activity"/>
    <property type="evidence" value="ECO:0007669"/>
    <property type="project" value="TreeGrafter"/>
</dbReference>
<feature type="transmembrane region" description="Helical" evidence="3">
    <location>
        <begin position="247"/>
        <end position="267"/>
    </location>
</feature>
<dbReference type="Bgee" id="108707295">
    <property type="expression patterns" value="Expressed in brain and 3 other cell types or tissues"/>
</dbReference>
<dbReference type="GO" id="GO:0005886">
    <property type="term" value="C:plasma membrane"/>
    <property type="evidence" value="ECO:0007669"/>
    <property type="project" value="TreeGrafter"/>
</dbReference>
<dbReference type="InterPro" id="IPR013098">
    <property type="entry name" value="Ig_I-set"/>
</dbReference>
<evidence type="ECO:0000256" key="4">
    <source>
        <dbReference type="SAM" id="SignalP"/>
    </source>
</evidence>
<dbReference type="GO" id="GO:0007411">
    <property type="term" value="P:axon guidance"/>
    <property type="evidence" value="ECO:0007669"/>
    <property type="project" value="TreeGrafter"/>
</dbReference>
<dbReference type="PROSITE" id="PS50835">
    <property type="entry name" value="IG_LIKE"/>
    <property type="match status" value="2"/>
</dbReference>
<evidence type="ECO:0000256" key="1">
    <source>
        <dbReference type="ARBA" id="ARBA00023319"/>
    </source>
</evidence>
<keyword evidence="1" id="KW-0393">Immunoglobulin domain</keyword>
<gene>
    <name evidence="7 8 9" type="primary">emb.S</name>
</gene>
<keyword evidence="3" id="KW-0812">Transmembrane</keyword>
<evidence type="ECO:0000313" key="7">
    <source>
        <dbReference type="RefSeq" id="XP_018099985.1"/>
    </source>
</evidence>
<dbReference type="GO" id="GO:0030424">
    <property type="term" value="C:axon"/>
    <property type="evidence" value="ECO:0007669"/>
    <property type="project" value="TreeGrafter"/>
</dbReference>
<feature type="chain" id="PRO_5044562482" evidence="4">
    <location>
        <begin position="21"/>
        <end position="308"/>
    </location>
</feature>
<evidence type="ECO:0000259" key="5">
    <source>
        <dbReference type="PROSITE" id="PS50835"/>
    </source>
</evidence>
<dbReference type="PANTHER" id="PTHR10075:SF4">
    <property type="entry name" value="EMBIGIN"/>
    <property type="match status" value="1"/>
</dbReference>
<sequence>MRLSCISPLINALLCGLLAAEKWPAQSITPSDPVENDRNVLSNAVVKETIEIKDWSAETQKRKILISNATSVRLECKLSSDSGDCDVVWQHESEKLLNVNNTAGNTCHTVYEFQLSDPSKTGIYTCIFNRSSEVRAEFHISVPTVKGADKPFVTYNGDSVVMKCDSSKYNPIEWIWYKVNESEKVQLNMSLDSTKYVVEHKRANETKLHVSDLSEKDSGTYICKAVFKVGESEGHVKLSVLSYMVPLRIFFIIAAEVAVLVAVILLYEMQTKKKPSQPEAQNDTEQAENLKSEESSSVETSAARQRKV</sequence>
<evidence type="ECO:0000313" key="8">
    <source>
        <dbReference type="RefSeq" id="XP_041436511.1"/>
    </source>
</evidence>
<dbReference type="SUPFAM" id="SSF48726">
    <property type="entry name" value="Immunoglobulin"/>
    <property type="match status" value="1"/>
</dbReference>
<dbReference type="CTD" id="108707295"/>
<dbReference type="Pfam" id="PF07679">
    <property type="entry name" value="I-set"/>
    <property type="match status" value="1"/>
</dbReference>
<keyword evidence="4" id="KW-0732">Signal</keyword>
<dbReference type="InterPro" id="IPR007110">
    <property type="entry name" value="Ig-like_dom"/>
</dbReference>
<dbReference type="STRING" id="8355.A0A1L8HRN2"/>
<dbReference type="OrthoDB" id="9932757at2759"/>
<feature type="region of interest" description="Disordered" evidence="2">
    <location>
        <begin position="272"/>
        <end position="308"/>
    </location>
</feature>